<dbReference type="InterPro" id="IPR055768">
    <property type="entry name" value="DUF7344"/>
</dbReference>
<evidence type="ECO:0000313" key="3">
    <source>
        <dbReference type="EMBL" id="SIQ85216.1"/>
    </source>
</evidence>
<sequence length="122" mass="13972">MNDSEKRLDNIETVRNHPEEAYEPTLSSETIARVLKNQRRETICRVLANGSNVTTLDELVDTLVELEANATEAEIEPDRESLSIQLHHVHLPLLEDIGLIAYENRCGTVRYWGHSKIEKHLD</sequence>
<dbReference type="Pfam" id="PF24035">
    <property type="entry name" value="DUF7344"/>
    <property type="match status" value="1"/>
</dbReference>
<feature type="compositionally biased region" description="Basic and acidic residues" evidence="1">
    <location>
        <begin position="1"/>
        <end position="20"/>
    </location>
</feature>
<protein>
    <recommendedName>
        <fullName evidence="2">DUF7344 domain-containing protein</fullName>
    </recommendedName>
</protein>
<evidence type="ECO:0000256" key="1">
    <source>
        <dbReference type="SAM" id="MobiDB-lite"/>
    </source>
</evidence>
<dbReference type="EMBL" id="FTNO01000001">
    <property type="protein sequence ID" value="SIQ85216.1"/>
    <property type="molecule type" value="Genomic_DNA"/>
</dbReference>
<dbReference type="OrthoDB" id="21363at2157"/>
<dbReference type="InterPro" id="IPR036388">
    <property type="entry name" value="WH-like_DNA-bd_sf"/>
</dbReference>
<feature type="region of interest" description="Disordered" evidence="1">
    <location>
        <begin position="1"/>
        <end position="25"/>
    </location>
</feature>
<dbReference type="RefSeq" id="WP_076427817.1">
    <property type="nucleotide sequence ID" value="NZ_FTNO01000001.1"/>
</dbReference>
<dbReference type="AlphaFoldDB" id="A0A1N6W5J9"/>
<name>A0A1N6W5J9_9EURY</name>
<proteinExistence type="predicted"/>
<evidence type="ECO:0000313" key="4">
    <source>
        <dbReference type="Proteomes" id="UP000186914"/>
    </source>
</evidence>
<evidence type="ECO:0000259" key="2">
    <source>
        <dbReference type="Pfam" id="PF24035"/>
    </source>
</evidence>
<gene>
    <name evidence="3" type="ORF">SAMN05421858_0605</name>
</gene>
<keyword evidence="4" id="KW-1185">Reference proteome</keyword>
<dbReference type="Gene3D" id="1.10.10.10">
    <property type="entry name" value="Winged helix-like DNA-binding domain superfamily/Winged helix DNA-binding domain"/>
    <property type="match status" value="1"/>
</dbReference>
<reference evidence="4" key="1">
    <citation type="submission" date="2017-01" db="EMBL/GenBank/DDBJ databases">
        <authorList>
            <person name="Varghese N."/>
            <person name="Submissions S."/>
        </authorList>
    </citation>
    <scope>NUCLEOTIDE SEQUENCE [LARGE SCALE GENOMIC DNA]</scope>
    <source>
        <strain evidence="4">CGMCC 1.7737</strain>
    </source>
</reference>
<dbReference type="Proteomes" id="UP000186914">
    <property type="component" value="Unassembled WGS sequence"/>
</dbReference>
<feature type="domain" description="DUF7344" evidence="2">
    <location>
        <begin position="33"/>
        <end position="110"/>
    </location>
</feature>
<organism evidence="3 4">
    <name type="scientific">Haladaptatus litoreus</name>
    <dbReference type="NCBI Taxonomy" id="553468"/>
    <lineage>
        <taxon>Archaea</taxon>
        <taxon>Methanobacteriati</taxon>
        <taxon>Methanobacteriota</taxon>
        <taxon>Stenosarchaea group</taxon>
        <taxon>Halobacteria</taxon>
        <taxon>Halobacteriales</taxon>
        <taxon>Haladaptataceae</taxon>
        <taxon>Haladaptatus</taxon>
    </lineage>
</organism>
<accession>A0A1N6W5J9</accession>